<name>A0AA42H8P6_STUST</name>
<evidence type="ECO:0000259" key="1">
    <source>
        <dbReference type="Pfam" id="PF14341"/>
    </source>
</evidence>
<reference evidence="2" key="1">
    <citation type="submission" date="2022-09" db="EMBL/GenBank/DDBJ databases">
        <title>Intensive care unit water sources are persistently colonized with multi-drug resistant bacteria and are the site of extensive horizontal gene transfer of antibiotic resistance genes.</title>
        <authorList>
            <person name="Diorio-Toth L."/>
        </authorList>
    </citation>
    <scope>NUCLEOTIDE SEQUENCE</scope>
    <source>
        <strain evidence="2">GD04147</strain>
    </source>
</reference>
<gene>
    <name evidence="2" type="ORF">N7335_17800</name>
</gene>
<dbReference type="AlphaFoldDB" id="A0AA42H8P6"/>
<dbReference type="RefSeq" id="WP_043942116.1">
    <property type="nucleotide sequence ID" value="NZ_JBIFGN010000011.1"/>
</dbReference>
<dbReference type="EMBL" id="JAODZE010000025">
    <property type="protein sequence ID" value="MDH0148249.1"/>
    <property type="molecule type" value="Genomic_DNA"/>
</dbReference>
<dbReference type="InterPro" id="IPR025746">
    <property type="entry name" value="PilX_N_dom"/>
</dbReference>
<dbReference type="Proteomes" id="UP001158076">
    <property type="component" value="Unassembled WGS sequence"/>
</dbReference>
<evidence type="ECO:0000313" key="2">
    <source>
        <dbReference type="EMBL" id="MDH0148249.1"/>
    </source>
</evidence>
<protein>
    <submittedName>
        <fullName evidence="2">PilX N-terminal domain-containing pilus assembly protein</fullName>
    </submittedName>
</protein>
<comment type="caution">
    <text evidence="2">The sequence shown here is derived from an EMBL/GenBank/DDBJ whole genome shotgun (WGS) entry which is preliminary data.</text>
</comment>
<proteinExistence type="predicted"/>
<accession>A0AA42H8P6</accession>
<evidence type="ECO:0000313" key="3">
    <source>
        <dbReference type="Proteomes" id="UP001158076"/>
    </source>
</evidence>
<organism evidence="2 3">
    <name type="scientific">Stutzerimonas stutzeri</name>
    <name type="common">Pseudomonas stutzeri</name>
    <dbReference type="NCBI Taxonomy" id="316"/>
    <lineage>
        <taxon>Bacteria</taxon>
        <taxon>Pseudomonadati</taxon>
        <taxon>Pseudomonadota</taxon>
        <taxon>Gammaproteobacteria</taxon>
        <taxon>Pseudomonadales</taxon>
        <taxon>Pseudomonadaceae</taxon>
        <taxon>Stutzerimonas</taxon>
    </lineage>
</organism>
<feature type="domain" description="Type 4 fimbrial biogenesis protein PilX N-terminal" evidence="1">
    <location>
        <begin position="10"/>
        <end position="59"/>
    </location>
</feature>
<sequence>MRQMPKRQDGATLFIALIILLVVTLLAVSSVREVTLESRMTGIFIEQQRLLNAAEAGLREGEGRLTGPIKPLEVSCASDYCLRADSPAYEQKFDTSIAYAPSDGTASNGGTSVRWYALPAPSGSSEGASENPEYGNMMKGMGVFRYEVNAEATNNSSGRTTNLRSTTAKVFN</sequence>
<dbReference type="Pfam" id="PF14341">
    <property type="entry name" value="PilX_N"/>
    <property type="match status" value="1"/>
</dbReference>